<protein>
    <recommendedName>
        <fullName evidence="3">Glycine cleavage system H protein</fullName>
    </recommendedName>
</protein>
<comment type="similarity">
    <text evidence="1 3">Belongs to the GcvH family.</text>
</comment>
<dbReference type="InterPro" id="IPR033753">
    <property type="entry name" value="GCV_H/Fam206"/>
</dbReference>
<gene>
    <name evidence="3" type="primary">gcvH</name>
    <name evidence="6" type="ORF">CLOBOL_01536</name>
</gene>
<name>A8RL89_ENTBW</name>
<comment type="function">
    <text evidence="3">The glycine cleavage system catalyzes the degradation of glycine. The H protein shuttles the methylamine group of glycine from the P protein to the T protein.</text>
</comment>
<dbReference type="InterPro" id="IPR011053">
    <property type="entry name" value="Single_hybrid_motif"/>
</dbReference>
<dbReference type="PANTHER" id="PTHR11715:SF3">
    <property type="entry name" value="GLYCINE CLEAVAGE SYSTEM H PROTEIN-RELATED"/>
    <property type="match status" value="1"/>
</dbReference>
<feature type="modified residue" description="N6-lipoyllysine" evidence="3 4">
    <location>
        <position position="71"/>
    </location>
</feature>
<dbReference type="PaxDb" id="411902-CLOBOL_01536"/>
<accession>A8RL89</accession>
<evidence type="ECO:0000256" key="2">
    <source>
        <dbReference type="ARBA" id="ARBA00022823"/>
    </source>
</evidence>
<comment type="cofactor">
    <cofactor evidence="3">
        <name>(R)-lipoate</name>
        <dbReference type="ChEBI" id="CHEBI:83088"/>
    </cofactor>
    <text evidence="3">Binds 1 lipoyl cofactor covalently.</text>
</comment>
<dbReference type="eggNOG" id="COG0509">
    <property type="taxonomic scope" value="Bacteria"/>
</dbReference>
<dbReference type="InterPro" id="IPR002930">
    <property type="entry name" value="GCV_H"/>
</dbReference>
<dbReference type="InterPro" id="IPR017453">
    <property type="entry name" value="GCV_H_sub"/>
</dbReference>
<feature type="domain" description="Lipoyl-binding" evidence="5">
    <location>
        <begin position="30"/>
        <end position="111"/>
    </location>
</feature>
<dbReference type="AlphaFoldDB" id="A8RL89"/>
<evidence type="ECO:0000256" key="1">
    <source>
        <dbReference type="ARBA" id="ARBA00009249"/>
    </source>
</evidence>
<dbReference type="NCBIfam" id="NF002270">
    <property type="entry name" value="PRK01202.1"/>
    <property type="match status" value="1"/>
</dbReference>
<dbReference type="PANTHER" id="PTHR11715">
    <property type="entry name" value="GLYCINE CLEAVAGE SYSTEM H PROTEIN"/>
    <property type="match status" value="1"/>
</dbReference>
<dbReference type="HOGENOM" id="CLU_097408_2_1_9"/>
<dbReference type="PROSITE" id="PS00189">
    <property type="entry name" value="LIPOYL"/>
    <property type="match status" value="1"/>
</dbReference>
<evidence type="ECO:0000313" key="7">
    <source>
        <dbReference type="Proteomes" id="UP000005396"/>
    </source>
</evidence>
<evidence type="ECO:0000256" key="4">
    <source>
        <dbReference type="PIRSR" id="PIRSR617453-50"/>
    </source>
</evidence>
<dbReference type="NCBIfam" id="TIGR00527">
    <property type="entry name" value="gcvH"/>
    <property type="match status" value="1"/>
</dbReference>
<evidence type="ECO:0000313" key="6">
    <source>
        <dbReference type="EMBL" id="EDP18182.1"/>
    </source>
</evidence>
<comment type="caution">
    <text evidence="6">The sequence shown here is derived from an EMBL/GenBank/DDBJ whole genome shotgun (WGS) entry which is preliminary data.</text>
</comment>
<dbReference type="PROSITE" id="PS50968">
    <property type="entry name" value="BIOTINYL_LIPOYL"/>
    <property type="match status" value="1"/>
</dbReference>
<dbReference type="GO" id="GO:0019464">
    <property type="term" value="P:glycine decarboxylation via glycine cleavage system"/>
    <property type="evidence" value="ECO:0007669"/>
    <property type="project" value="UniProtKB-UniRule"/>
</dbReference>
<dbReference type="Gene3D" id="2.40.50.100">
    <property type="match status" value="1"/>
</dbReference>
<dbReference type="HAMAP" id="MF_00272">
    <property type="entry name" value="GcvH"/>
    <property type="match status" value="1"/>
</dbReference>
<dbReference type="EMBL" id="ABCC02000017">
    <property type="protein sequence ID" value="EDP18182.1"/>
    <property type="molecule type" value="Genomic_DNA"/>
</dbReference>
<organism evidence="6 7">
    <name type="scientific">Enterocloster bolteae (strain ATCC BAA-613 / DSM 15670 / CCUG 46953 / JCM 12243 / WAL 16351)</name>
    <name type="common">Clostridium bolteae</name>
    <dbReference type="NCBI Taxonomy" id="411902"/>
    <lineage>
        <taxon>Bacteria</taxon>
        <taxon>Bacillati</taxon>
        <taxon>Bacillota</taxon>
        <taxon>Clostridia</taxon>
        <taxon>Lachnospirales</taxon>
        <taxon>Lachnospiraceae</taxon>
        <taxon>Enterocloster</taxon>
    </lineage>
</organism>
<comment type="subunit">
    <text evidence="3">The glycine cleavage system is composed of four proteins: P, T, L and H.</text>
</comment>
<dbReference type="Pfam" id="PF01597">
    <property type="entry name" value="GCV_H"/>
    <property type="match status" value="1"/>
</dbReference>
<dbReference type="InterPro" id="IPR000089">
    <property type="entry name" value="Biotin_lipoyl"/>
</dbReference>
<evidence type="ECO:0000256" key="3">
    <source>
        <dbReference type="HAMAP-Rule" id="MF_00272"/>
    </source>
</evidence>
<dbReference type="Proteomes" id="UP000005396">
    <property type="component" value="Unassembled WGS sequence"/>
</dbReference>
<dbReference type="SUPFAM" id="SSF51230">
    <property type="entry name" value="Single hybrid motif"/>
    <property type="match status" value="1"/>
</dbReference>
<dbReference type="GO" id="GO:0009249">
    <property type="term" value="P:protein lipoylation"/>
    <property type="evidence" value="ECO:0007669"/>
    <property type="project" value="TreeGrafter"/>
</dbReference>
<dbReference type="GO" id="GO:0005960">
    <property type="term" value="C:glycine cleavage complex"/>
    <property type="evidence" value="ECO:0007669"/>
    <property type="project" value="InterPro"/>
</dbReference>
<evidence type="ECO:0000259" key="5">
    <source>
        <dbReference type="PROSITE" id="PS50968"/>
    </source>
</evidence>
<dbReference type="GO" id="GO:0005737">
    <property type="term" value="C:cytoplasm"/>
    <property type="evidence" value="ECO:0007669"/>
    <property type="project" value="TreeGrafter"/>
</dbReference>
<keyword evidence="2 3" id="KW-0450">Lipoyl</keyword>
<reference evidence="6 7" key="2">
    <citation type="submission" date="2007-09" db="EMBL/GenBank/DDBJ databases">
        <title>Draft genome sequence of Clostridium bolteae (ATCC BAA-613).</title>
        <authorList>
            <person name="Sudarsanam P."/>
            <person name="Ley R."/>
            <person name="Guruge J."/>
            <person name="Turnbaugh P.J."/>
            <person name="Mahowald M."/>
            <person name="Liep D."/>
            <person name="Gordon J."/>
        </authorList>
    </citation>
    <scope>NUCLEOTIDE SEQUENCE [LARGE SCALE GENOMIC DNA]</scope>
    <source>
        <strain evidence="7">ATCC BAA-613 / DSM 15670 / CCUG 46953 / JCM 12243 / WAL 16351</strain>
    </source>
</reference>
<reference evidence="6 7" key="1">
    <citation type="submission" date="2007-08" db="EMBL/GenBank/DDBJ databases">
        <authorList>
            <person name="Fulton L."/>
            <person name="Clifton S."/>
            <person name="Fulton B."/>
            <person name="Xu J."/>
            <person name="Minx P."/>
            <person name="Pepin K.H."/>
            <person name="Johnson M."/>
            <person name="Thiruvilangam P."/>
            <person name="Bhonagiri V."/>
            <person name="Nash W.E."/>
            <person name="Mardis E.R."/>
            <person name="Wilson R.K."/>
        </authorList>
    </citation>
    <scope>NUCLEOTIDE SEQUENCE [LARGE SCALE GENOMIC DNA]</scope>
    <source>
        <strain evidence="7">ATCC BAA-613 / DSM 15670 / CCUG 46953 / JCM 12243 / WAL 16351</strain>
    </source>
</reference>
<dbReference type="InterPro" id="IPR003016">
    <property type="entry name" value="2-oxoA_DH_lipoyl-BS"/>
</dbReference>
<sequence length="133" mass="14688">MFKEVLRMNFPEDLKYAKSHEWVKTLEDGTVLVGVSDYAQDALGDLVFVNLPEAGDEVTEGEPFADVESVKAVSDVYSPVSGTVAEINEVLLDAPESINEAPYEAWFMKVENVTGTAQLMSAAEYEEYVKTLD</sequence>
<proteinExistence type="inferred from homology"/>
<dbReference type="CDD" id="cd06848">
    <property type="entry name" value="GCS_H"/>
    <property type="match status" value="1"/>
</dbReference>